<keyword evidence="1" id="KW-0472">Membrane</keyword>
<feature type="transmembrane region" description="Helical" evidence="1">
    <location>
        <begin position="6"/>
        <end position="30"/>
    </location>
</feature>
<proteinExistence type="predicted"/>
<dbReference type="KEGG" id="vg:80018952"/>
<dbReference type="RefSeq" id="YP_010754368.1">
    <property type="nucleotide sequence ID" value="NC_073459.1"/>
</dbReference>
<dbReference type="Proteomes" id="UP001060355">
    <property type="component" value="Segment"/>
</dbReference>
<evidence type="ECO:0000313" key="3">
    <source>
        <dbReference type="Proteomes" id="UP001060355"/>
    </source>
</evidence>
<accession>A0A9E7NKM3</accession>
<gene>
    <name evidence="2" type="primary">55</name>
    <name evidence="2" type="ORF">SEA_FINKLE_55</name>
</gene>
<evidence type="ECO:0000256" key="1">
    <source>
        <dbReference type="SAM" id="Phobius"/>
    </source>
</evidence>
<keyword evidence="1" id="KW-0812">Transmembrane</keyword>
<organism evidence="2 3">
    <name type="scientific">Gordonia phage Finkle</name>
    <dbReference type="NCBI Taxonomy" id="2926099"/>
    <lineage>
        <taxon>Viruses</taxon>
        <taxon>Duplodnaviria</taxon>
        <taxon>Heunggongvirae</taxon>
        <taxon>Uroviricota</taxon>
        <taxon>Caudoviricetes</taxon>
        <taxon>Finkelvirus</taxon>
        <taxon>Finkelvirus finkel</taxon>
    </lineage>
</organism>
<dbReference type="GeneID" id="80018952"/>
<keyword evidence="3" id="KW-1185">Reference proteome</keyword>
<reference evidence="2" key="1">
    <citation type="submission" date="2022-05" db="EMBL/GenBank/DDBJ databases">
        <authorList>
            <person name="Ashby S."/>
            <person name="Bressette G."/>
            <person name="Brown S."/>
            <person name="Charles S."/>
            <person name="Neely M.N."/>
            <person name="Molloy S.D."/>
            <person name="Garlena R.A."/>
            <person name="Russell D.A."/>
            <person name="Jacobs-Sera D."/>
            <person name="Hatfull G.F."/>
        </authorList>
    </citation>
    <scope>NUCLEOTIDE SEQUENCE</scope>
</reference>
<dbReference type="EMBL" id="ON456347">
    <property type="protein sequence ID" value="UTN92969.1"/>
    <property type="molecule type" value="Genomic_DNA"/>
</dbReference>
<name>A0A9E7NKM3_9CAUD</name>
<keyword evidence="1" id="KW-1133">Transmembrane helix</keyword>
<sequence>MSDLNAFLSLLLILGMVLGLGIGLGVWLAWPDRRQQTRSDDRIFLVDHGDLVESEDRL</sequence>
<evidence type="ECO:0000313" key="2">
    <source>
        <dbReference type="EMBL" id="UTN92969.1"/>
    </source>
</evidence>
<protein>
    <submittedName>
        <fullName evidence="2">Membrane protein</fullName>
    </submittedName>
</protein>